<dbReference type="InterPro" id="IPR025315">
    <property type="entry name" value="DUF4220"/>
</dbReference>
<dbReference type="Proteomes" id="UP000026962">
    <property type="component" value="Chromosome 4"/>
</dbReference>
<dbReference type="Pfam" id="PF13968">
    <property type="entry name" value="DUF4220"/>
    <property type="match status" value="1"/>
</dbReference>
<organism evidence="3">
    <name type="scientific">Oryza punctata</name>
    <name type="common">Red rice</name>
    <dbReference type="NCBI Taxonomy" id="4537"/>
    <lineage>
        <taxon>Eukaryota</taxon>
        <taxon>Viridiplantae</taxon>
        <taxon>Streptophyta</taxon>
        <taxon>Embryophyta</taxon>
        <taxon>Tracheophyta</taxon>
        <taxon>Spermatophyta</taxon>
        <taxon>Magnoliopsida</taxon>
        <taxon>Liliopsida</taxon>
        <taxon>Poales</taxon>
        <taxon>Poaceae</taxon>
        <taxon>BOP clade</taxon>
        <taxon>Oryzoideae</taxon>
        <taxon>Oryzeae</taxon>
        <taxon>Oryzinae</taxon>
        <taxon>Oryza</taxon>
    </lineage>
</organism>
<feature type="transmembrane region" description="Helical" evidence="1">
    <location>
        <begin position="92"/>
        <end position="115"/>
    </location>
</feature>
<evidence type="ECO:0000256" key="1">
    <source>
        <dbReference type="SAM" id="Phobius"/>
    </source>
</evidence>
<evidence type="ECO:0000259" key="2">
    <source>
        <dbReference type="Pfam" id="PF13968"/>
    </source>
</evidence>
<keyword evidence="4" id="KW-1185">Reference proteome</keyword>
<evidence type="ECO:0000313" key="3">
    <source>
        <dbReference type="EnsemblPlants" id="OPUNC04G03450.1"/>
    </source>
</evidence>
<proteinExistence type="predicted"/>
<dbReference type="STRING" id="4537.A0A0E0KN24"/>
<feature type="domain" description="DUF4220" evidence="2">
    <location>
        <begin position="66"/>
        <end position="445"/>
    </location>
</feature>
<dbReference type="Gramene" id="OPUNC04G03450.1">
    <property type="protein sequence ID" value="OPUNC04G03450.1"/>
    <property type="gene ID" value="OPUNC04G03450"/>
</dbReference>
<dbReference type="OMA" id="DKHTMPS"/>
<keyword evidence="1" id="KW-0812">Transmembrane</keyword>
<dbReference type="eggNOG" id="ENOG502QSWW">
    <property type="taxonomic scope" value="Eukaryota"/>
</dbReference>
<evidence type="ECO:0000313" key="4">
    <source>
        <dbReference type="Proteomes" id="UP000026962"/>
    </source>
</evidence>
<reference evidence="3" key="2">
    <citation type="submission" date="2018-05" db="EMBL/GenBank/DDBJ databases">
        <title>OpunRS2 (Oryza punctata Reference Sequence Version 2).</title>
        <authorList>
            <person name="Zhang J."/>
            <person name="Kudrna D."/>
            <person name="Lee S."/>
            <person name="Talag J."/>
            <person name="Welchert J."/>
            <person name="Wing R.A."/>
        </authorList>
    </citation>
    <scope>NUCLEOTIDE SEQUENCE [LARGE SCALE GENOMIC DNA]</scope>
</reference>
<accession>A0A0E0KN24</accession>
<feature type="transmembrane region" description="Helical" evidence="1">
    <location>
        <begin position="32"/>
        <end position="51"/>
    </location>
</feature>
<protein>
    <recommendedName>
        <fullName evidence="2">DUF4220 domain-containing protein</fullName>
    </recommendedName>
</protein>
<dbReference type="PANTHER" id="PTHR31325">
    <property type="entry name" value="OS01G0798800 PROTEIN-RELATED"/>
    <property type="match status" value="1"/>
</dbReference>
<reference evidence="3" key="1">
    <citation type="submission" date="2015-04" db="UniProtKB">
        <authorList>
            <consortium name="EnsemblPlants"/>
        </authorList>
    </citation>
    <scope>IDENTIFICATION</scope>
</reference>
<sequence>MNQDKVKQLSKASGAIFDHISENLQASETRTAALSAVVAAVLSFLVIFGSWRRWCSHWVIQKGVTVAYVLSFSLVTYTIGLMQAAAVKSEVYPIWAVCFLTVFGCTNSITACSLDDNRQGMRQYSQFFLYTAYVVIIVISVADGVTLLVVSMMLLVSLVKVYYRIGASILATTSWPSSRAISDYMESPSSDYGHRYLAPGYRANITPEDFEMITIDRVWQECDDKDWSLHPSDRLRYKDVCLSYSLYQLFKRRFFGYGFKEARLCNRNSVLQRLLFQDKDGCERAFKVIEVELDFLYDFFFTKYAALHDNPRGMTLWAIASVASMCSAVVTTVMRAAGTLPSASASASASSSAPTHVRVAGATIADTTITTLVLAVLSMLELLQLVFYWTSNWGRVDYVCQYIRELPSSRRSPGWSMTVKAFLSRITMFSRRNYWKHEIGQYSLLMAMDQPHPYYVRFARLLNAVLKRSRILGLKMKVFFAVPVVSTEPLQPPAKLTVDLKWSIIRILQRLQLTNGQLPINGFTTLEDNNVHVWYRPYWQERGGSLTPTILIWHIATCYCEMASHLERGPDAAEVAVATVLSRYCAYLVVHASDLLPWHGYDTQCLFDAVAHEAVHFLKKEGAVKADKCQAMRKLSDQLKQSQEGGSIFEAGVQLAIQLERLTAARRWKVFAEFWAEMMLYIAPLNNVNGHIEQLAKGGEFITHLWALLTHLGILHRDDYRQDGHIPGLDIV</sequence>
<dbReference type="AlphaFoldDB" id="A0A0E0KN24"/>
<name>A0A0E0KN24_ORYPU</name>
<feature type="transmembrane region" description="Helical" evidence="1">
    <location>
        <begin position="63"/>
        <end position="86"/>
    </location>
</feature>
<keyword evidence="1" id="KW-1133">Transmembrane helix</keyword>
<dbReference type="HOGENOM" id="CLU_008762_1_1_1"/>
<keyword evidence="1" id="KW-0472">Membrane</keyword>
<dbReference type="Pfam" id="PF04578">
    <property type="entry name" value="DUF594"/>
    <property type="match status" value="1"/>
</dbReference>
<feature type="transmembrane region" description="Helical" evidence="1">
    <location>
        <begin position="127"/>
        <end position="155"/>
    </location>
</feature>
<dbReference type="EnsemblPlants" id="OPUNC04G03450.1">
    <property type="protein sequence ID" value="OPUNC04G03450.1"/>
    <property type="gene ID" value="OPUNC04G03450"/>
</dbReference>
<dbReference type="InterPro" id="IPR007658">
    <property type="entry name" value="DUF594"/>
</dbReference>